<evidence type="ECO:0000256" key="2">
    <source>
        <dbReference type="ARBA" id="ARBA00011900"/>
    </source>
</evidence>
<evidence type="ECO:0000313" key="10">
    <source>
        <dbReference type="Proteomes" id="UP000197768"/>
    </source>
</evidence>
<dbReference type="AlphaFoldDB" id="A0A246GK60"/>
<accession>A0A246GK60</accession>
<organism evidence="9 10">
    <name type="scientific">Flavobacterium davisii</name>
    <dbReference type="NCBI Taxonomy" id="2906077"/>
    <lineage>
        <taxon>Bacteria</taxon>
        <taxon>Pseudomonadati</taxon>
        <taxon>Bacteroidota</taxon>
        <taxon>Flavobacteriia</taxon>
        <taxon>Flavobacteriales</taxon>
        <taxon>Flavobacteriaceae</taxon>
        <taxon>Flavobacterium</taxon>
    </lineage>
</organism>
<dbReference type="GO" id="GO:0009007">
    <property type="term" value="F:site-specific DNA-methyltransferase (adenine-specific) activity"/>
    <property type="evidence" value="ECO:0007669"/>
    <property type="project" value="UniProtKB-EC"/>
</dbReference>
<dbReference type="EMBL" id="MTCZ01000022">
    <property type="protein sequence ID" value="OWP84695.1"/>
    <property type="molecule type" value="Genomic_DNA"/>
</dbReference>
<dbReference type="PANTHER" id="PTHR42933:SF1">
    <property type="entry name" value="SITE-SPECIFIC DNA-METHYLTRANSFERASE (ADENINE-SPECIFIC)"/>
    <property type="match status" value="1"/>
</dbReference>
<dbReference type="Proteomes" id="UP000197768">
    <property type="component" value="Unassembled WGS sequence"/>
</dbReference>
<dbReference type="EC" id="2.1.1.72" evidence="2"/>
<keyword evidence="3 9" id="KW-0489">Methyltransferase</keyword>
<evidence type="ECO:0000256" key="3">
    <source>
        <dbReference type="ARBA" id="ARBA00022603"/>
    </source>
</evidence>
<evidence type="ECO:0000256" key="6">
    <source>
        <dbReference type="ARBA" id="ARBA00022747"/>
    </source>
</evidence>
<evidence type="ECO:0000256" key="5">
    <source>
        <dbReference type="ARBA" id="ARBA00022691"/>
    </source>
</evidence>
<proteinExistence type="inferred from homology"/>
<dbReference type="GO" id="GO:0032259">
    <property type="term" value="P:methylation"/>
    <property type="evidence" value="ECO:0007669"/>
    <property type="project" value="UniProtKB-KW"/>
</dbReference>
<dbReference type="GO" id="GO:0008170">
    <property type="term" value="F:N-methyltransferase activity"/>
    <property type="evidence" value="ECO:0007669"/>
    <property type="project" value="InterPro"/>
</dbReference>
<dbReference type="InterPro" id="IPR003356">
    <property type="entry name" value="DNA_methylase_A-5"/>
</dbReference>
<dbReference type="PRINTS" id="PR00507">
    <property type="entry name" value="N12N6MTFRASE"/>
</dbReference>
<protein>
    <recommendedName>
        <fullName evidence="2">site-specific DNA-methyltransferase (adenine-specific)</fullName>
        <ecNumber evidence="2">2.1.1.72</ecNumber>
    </recommendedName>
</protein>
<comment type="caution">
    <text evidence="9">The sequence shown here is derived from an EMBL/GenBank/DDBJ whole genome shotgun (WGS) entry which is preliminary data.</text>
</comment>
<comment type="similarity">
    <text evidence="1">Belongs to the N(4)/N(6)-methyltransferase family.</text>
</comment>
<reference evidence="9 10" key="1">
    <citation type="journal article" date="2017" name="Infect. Genet. Evol.">
        <title>Comparative genome analysis of fish pathogen Flavobacterium columnare reveals extensive sequence diversity within the species.</title>
        <authorList>
            <person name="Kayansamruaj P."/>
            <person name="Dong H.T."/>
            <person name="Hirono I."/>
            <person name="Kondo H."/>
            <person name="Senapin S."/>
            <person name="Rodkhum C."/>
        </authorList>
    </citation>
    <scope>NUCLEOTIDE SEQUENCE [LARGE SCALE GENOMIC DNA]</scope>
    <source>
        <strain evidence="9 10">1215</strain>
    </source>
</reference>
<evidence type="ECO:0000313" key="9">
    <source>
        <dbReference type="EMBL" id="OWP84695.1"/>
    </source>
</evidence>
<name>A0A246GK60_9FLAO</name>
<feature type="domain" description="DNA methylase adenine-specific" evidence="8">
    <location>
        <begin position="301"/>
        <end position="558"/>
    </location>
</feature>
<evidence type="ECO:0000256" key="4">
    <source>
        <dbReference type="ARBA" id="ARBA00022679"/>
    </source>
</evidence>
<dbReference type="GO" id="GO:0009307">
    <property type="term" value="P:DNA restriction-modification system"/>
    <property type="evidence" value="ECO:0007669"/>
    <property type="project" value="UniProtKB-KW"/>
</dbReference>
<sequence length="632" mass="71849">MSKKEKNLDIFVSKLLDSAKIKYSADGSNIKEINDALKTASKKGTGRVGFPEFVGISKDFIIVIEDKAELEKQANYSDEEETELAMDVKSLKDFAENGALHYGKHIIENTSFKKVFAFGCSGDEKHHMIRPIFIDEKGYKLLKPVENFENFSNENIEKYYREQVLEETPVETLELEEVLKKSAELHEALRNYGQLGDSEKPLVVSAILLALREDANIANQLKGDDLKTDGNIIYDALSTHMTRVKVKPETKKEQVLAQFDIIKNRTLLNQIDERLEKTPLKYFTEFLQKNVYASVINNSTEDVLGRFYGEFIRYSGGDGQTLGVVLTPSHITEIFCDLIDLKPNDIVFDPCCGTGGFLIAAMHKMLEQAKPNEIETIKRDRIHGIEIREDMFSIATTNMILRGDGKSNLIKDDFLKCKPEKLKADIGATVGFINPPYSQAKGKDTAHLSEIHFIEHLLDGLAINGRCVIIVPQSTMVGKTSEDKKVKKRVLTKHTLEGVITLNKETFYGVGTNPCIAIFTAHKPHSDKKFCKFINYEDDGFTIRKHVGLVETERAKERKAHLLNCWLHDAPAETKFMVKTTIEPDDEWLHSFYYFNDEIPKAEDFENTIADYLTFEFNMIMQGKSYLFENVE</sequence>
<keyword evidence="4 9" id="KW-0808">Transferase</keyword>
<keyword evidence="6" id="KW-0680">Restriction system</keyword>
<dbReference type="SUPFAM" id="SSF53335">
    <property type="entry name" value="S-adenosyl-L-methionine-dependent methyltransferases"/>
    <property type="match status" value="1"/>
</dbReference>
<gene>
    <name evidence="9" type="ORF">BWK59_04010</name>
</gene>
<evidence type="ECO:0000259" key="8">
    <source>
        <dbReference type="Pfam" id="PF02384"/>
    </source>
</evidence>
<dbReference type="InterPro" id="IPR051537">
    <property type="entry name" value="DNA_Adenine_Mtase"/>
</dbReference>
<keyword evidence="5" id="KW-0949">S-adenosyl-L-methionine</keyword>
<dbReference type="Pfam" id="PF02384">
    <property type="entry name" value="N6_Mtase"/>
    <property type="match status" value="1"/>
</dbReference>
<dbReference type="Gene3D" id="3.40.50.150">
    <property type="entry name" value="Vaccinia Virus protein VP39"/>
    <property type="match status" value="1"/>
</dbReference>
<dbReference type="PANTHER" id="PTHR42933">
    <property type="entry name" value="SLR6095 PROTEIN"/>
    <property type="match status" value="1"/>
</dbReference>
<evidence type="ECO:0000256" key="1">
    <source>
        <dbReference type="ARBA" id="ARBA00006594"/>
    </source>
</evidence>
<dbReference type="GO" id="GO:0003677">
    <property type="term" value="F:DNA binding"/>
    <property type="evidence" value="ECO:0007669"/>
    <property type="project" value="InterPro"/>
</dbReference>
<evidence type="ECO:0000256" key="7">
    <source>
        <dbReference type="ARBA" id="ARBA00047942"/>
    </source>
</evidence>
<comment type="catalytic activity">
    <reaction evidence="7">
        <text>a 2'-deoxyadenosine in DNA + S-adenosyl-L-methionine = an N(6)-methyl-2'-deoxyadenosine in DNA + S-adenosyl-L-homocysteine + H(+)</text>
        <dbReference type="Rhea" id="RHEA:15197"/>
        <dbReference type="Rhea" id="RHEA-COMP:12418"/>
        <dbReference type="Rhea" id="RHEA-COMP:12419"/>
        <dbReference type="ChEBI" id="CHEBI:15378"/>
        <dbReference type="ChEBI" id="CHEBI:57856"/>
        <dbReference type="ChEBI" id="CHEBI:59789"/>
        <dbReference type="ChEBI" id="CHEBI:90615"/>
        <dbReference type="ChEBI" id="CHEBI:90616"/>
        <dbReference type="EC" id="2.1.1.72"/>
    </reaction>
</comment>
<dbReference type="InterPro" id="IPR029063">
    <property type="entry name" value="SAM-dependent_MTases_sf"/>
</dbReference>
<dbReference type="RefSeq" id="WP_088391272.1">
    <property type="nucleotide sequence ID" value="NZ_MTCZ01000022.1"/>
</dbReference>